<comment type="caution">
    <text evidence="1">The sequence shown here is derived from an EMBL/GenBank/DDBJ whole genome shotgun (WGS) entry which is preliminary data.</text>
</comment>
<sequence length="137" mass="15308">MASSLALKKLLASNLLARPVYSFHPGASAARFINTNPFRDNDPLDVHPRRSDLAIRIGTSGPALAREWSKAKKTTKAIHLSVPDDEKEEEEEVKVIMGINYKLPLSSASRRVWMNETVECIDMLKDNGKVGVWGRYT</sequence>
<dbReference type="Proteomes" id="UP001055879">
    <property type="component" value="Linkage Group LG04"/>
</dbReference>
<reference evidence="2" key="1">
    <citation type="journal article" date="2022" name="Mol. Ecol. Resour.">
        <title>The genomes of chicory, endive, great burdock and yacon provide insights into Asteraceae palaeo-polyploidization history and plant inulin production.</title>
        <authorList>
            <person name="Fan W."/>
            <person name="Wang S."/>
            <person name="Wang H."/>
            <person name="Wang A."/>
            <person name="Jiang F."/>
            <person name="Liu H."/>
            <person name="Zhao H."/>
            <person name="Xu D."/>
            <person name="Zhang Y."/>
        </authorList>
    </citation>
    <scope>NUCLEOTIDE SEQUENCE [LARGE SCALE GENOMIC DNA]</scope>
    <source>
        <strain evidence="2">cv. Niubang</strain>
    </source>
</reference>
<gene>
    <name evidence="1" type="ORF">L6452_14650</name>
</gene>
<protein>
    <submittedName>
        <fullName evidence="1">Uncharacterized protein</fullName>
    </submittedName>
</protein>
<reference evidence="1 2" key="2">
    <citation type="journal article" date="2022" name="Mol. Ecol. Resour.">
        <title>The genomes of chicory, endive, great burdock and yacon provide insights into Asteraceae paleo-polyploidization history and plant inulin production.</title>
        <authorList>
            <person name="Fan W."/>
            <person name="Wang S."/>
            <person name="Wang H."/>
            <person name="Wang A."/>
            <person name="Jiang F."/>
            <person name="Liu H."/>
            <person name="Zhao H."/>
            <person name="Xu D."/>
            <person name="Zhang Y."/>
        </authorList>
    </citation>
    <scope>NUCLEOTIDE SEQUENCE [LARGE SCALE GENOMIC DNA]</scope>
    <source>
        <strain evidence="2">cv. Niubang</strain>
    </source>
</reference>
<evidence type="ECO:0000313" key="1">
    <source>
        <dbReference type="EMBL" id="KAI3735162.1"/>
    </source>
</evidence>
<name>A0ACB9CM34_ARCLA</name>
<dbReference type="EMBL" id="CM042050">
    <property type="protein sequence ID" value="KAI3735162.1"/>
    <property type="molecule type" value="Genomic_DNA"/>
</dbReference>
<evidence type="ECO:0000313" key="2">
    <source>
        <dbReference type="Proteomes" id="UP001055879"/>
    </source>
</evidence>
<proteinExistence type="predicted"/>
<accession>A0ACB9CM34</accession>
<keyword evidence="2" id="KW-1185">Reference proteome</keyword>
<organism evidence="1 2">
    <name type="scientific">Arctium lappa</name>
    <name type="common">Greater burdock</name>
    <name type="synonym">Lappa major</name>
    <dbReference type="NCBI Taxonomy" id="4217"/>
    <lineage>
        <taxon>Eukaryota</taxon>
        <taxon>Viridiplantae</taxon>
        <taxon>Streptophyta</taxon>
        <taxon>Embryophyta</taxon>
        <taxon>Tracheophyta</taxon>
        <taxon>Spermatophyta</taxon>
        <taxon>Magnoliopsida</taxon>
        <taxon>eudicotyledons</taxon>
        <taxon>Gunneridae</taxon>
        <taxon>Pentapetalae</taxon>
        <taxon>asterids</taxon>
        <taxon>campanulids</taxon>
        <taxon>Asterales</taxon>
        <taxon>Asteraceae</taxon>
        <taxon>Carduoideae</taxon>
        <taxon>Cardueae</taxon>
        <taxon>Arctiinae</taxon>
        <taxon>Arctium</taxon>
    </lineage>
</organism>